<dbReference type="AlphaFoldDB" id="A0A1R3G752"/>
<proteinExistence type="predicted"/>
<dbReference type="EMBL" id="AWUE01023406">
    <property type="protein sequence ID" value="OMO53925.1"/>
    <property type="molecule type" value="Genomic_DNA"/>
</dbReference>
<keyword evidence="2" id="KW-1185">Reference proteome</keyword>
<evidence type="ECO:0000313" key="1">
    <source>
        <dbReference type="EMBL" id="OMO53925.1"/>
    </source>
</evidence>
<evidence type="ECO:0000313" key="2">
    <source>
        <dbReference type="Proteomes" id="UP000187203"/>
    </source>
</evidence>
<protein>
    <submittedName>
        <fullName evidence="1">Uncharacterized protein</fullName>
    </submittedName>
</protein>
<gene>
    <name evidence="1" type="ORF">COLO4_36630</name>
</gene>
<dbReference type="Proteomes" id="UP000187203">
    <property type="component" value="Unassembled WGS sequence"/>
</dbReference>
<organism evidence="1 2">
    <name type="scientific">Corchorus olitorius</name>
    <dbReference type="NCBI Taxonomy" id="93759"/>
    <lineage>
        <taxon>Eukaryota</taxon>
        <taxon>Viridiplantae</taxon>
        <taxon>Streptophyta</taxon>
        <taxon>Embryophyta</taxon>
        <taxon>Tracheophyta</taxon>
        <taxon>Spermatophyta</taxon>
        <taxon>Magnoliopsida</taxon>
        <taxon>eudicotyledons</taxon>
        <taxon>Gunneridae</taxon>
        <taxon>Pentapetalae</taxon>
        <taxon>rosids</taxon>
        <taxon>malvids</taxon>
        <taxon>Malvales</taxon>
        <taxon>Malvaceae</taxon>
        <taxon>Grewioideae</taxon>
        <taxon>Apeibeae</taxon>
        <taxon>Corchorus</taxon>
    </lineage>
</organism>
<name>A0A1R3G752_9ROSI</name>
<sequence length="30" mass="2869">MATAQPAVGKGGVGQASPRARAKALVVSSC</sequence>
<accession>A0A1R3G752</accession>
<reference evidence="2" key="1">
    <citation type="submission" date="2013-09" db="EMBL/GenBank/DDBJ databases">
        <title>Corchorus olitorius genome sequencing.</title>
        <authorList>
            <person name="Alam M."/>
            <person name="Haque M.S."/>
            <person name="Islam M.S."/>
            <person name="Emdad E.M."/>
            <person name="Islam M.M."/>
            <person name="Ahmed B."/>
            <person name="Halim A."/>
            <person name="Hossen Q.M.M."/>
            <person name="Hossain M.Z."/>
            <person name="Ahmed R."/>
            <person name="Khan M.M."/>
            <person name="Islam R."/>
            <person name="Rashid M.M."/>
            <person name="Khan S.A."/>
            <person name="Rahman M.S."/>
            <person name="Alam M."/>
            <person name="Yahiya A.S."/>
            <person name="Khan M.S."/>
            <person name="Azam M.S."/>
            <person name="Haque T."/>
            <person name="Lashkar M.Z.H."/>
            <person name="Akhand A.I."/>
            <person name="Morshed G."/>
            <person name="Roy S."/>
            <person name="Uddin K.S."/>
            <person name="Rabeya T."/>
            <person name="Hossain A.S."/>
            <person name="Chowdhury A."/>
            <person name="Snigdha A.R."/>
            <person name="Mortoza M.S."/>
            <person name="Matin S.A."/>
            <person name="Hoque S.M.E."/>
            <person name="Islam M.K."/>
            <person name="Roy D.K."/>
            <person name="Haider R."/>
            <person name="Moosa M.M."/>
            <person name="Elias S.M."/>
            <person name="Hasan A.M."/>
            <person name="Jahan S."/>
            <person name="Shafiuddin M."/>
            <person name="Mahmood N."/>
            <person name="Shommy N.S."/>
        </authorList>
    </citation>
    <scope>NUCLEOTIDE SEQUENCE [LARGE SCALE GENOMIC DNA]</scope>
    <source>
        <strain evidence="2">cv. O-4</strain>
    </source>
</reference>
<comment type="caution">
    <text evidence="1">The sequence shown here is derived from an EMBL/GenBank/DDBJ whole genome shotgun (WGS) entry which is preliminary data.</text>
</comment>